<protein>
    <recommendedName>
        <fullName evidence="1">N,N-dimethylformamidase beta subunit-like C-terminal domain-containing protein</fullName>
    </recommendedName>
</protein>
<dbReference type="EMBL" id="WUEY01000019">
    <property type="protein sequence ID" value="NEI73503.1"/>
    <property type="molecule type" value="Genomic_DNA"/>
</dbReference>
<dbReference type="Pfam" id="PF20254">
    <property type="entry name" value="DMFA2_C"/>
    <property type="match status" value="1"/>
</dbReference>
<gene>
    <name evidence="2" type="ORF">GR212_28520</name>
</gene>
<proteinExistence type="predicted"/>
<organism evidence="2 3">
    <name type="scientific">Rhizobium lusitanum</name>
    <dbReference type="NCBI Taxonomy" id="293958"/>
    <lineage>
        <taxon>Bacteria</taxon>
        <taxon>Pseudomonadati</taxon>
        <taxon>Pseudomonadota</taxon>
        <taxon>Alphaproteobacteria</taxon>
        <taxon>Hyphomicrobiales</taxon>
        <taxon>Rhizobiaceae</taxon>
        <taxon>Rhizobium/Agrobacterium group</taxon>
        <taxon>Rhizobium</taxon>
    </lineage>
</organism>
<comment type="caution">
    <text evidence="2">The sequence shown here is derived from an EMBL/GenBank/DDBJ whole genome shotgun (WGS) entry which is preliminary data.</text>
</comment>
<sequence>MAAVGFVEPWSVKAGSNIEAFISCCDPGARVSVMELDRDQAESLDWPLERLSDAFEERAYDLGSWIELPTVFDGPTCELAVEVLFTRNADTKPVITWSGFNLTIDSSGDIHVNGQSMMRARNERWYRLSVLVGSDVARVSIVEPATGKAFELTLGGVAKPDRVFIGAEPTHLCATLNARIGRIFFQSVSSSFEWRFPAQGNIGELVPIGGQGPALAIRNAPTFSVASPRFNGEVHDPRLAPDQFDAIHLHDDDFGGFHWEPDLRIAVPPGSRSGVYAVAIETRVGVEKISFFVRPAVPKASVALLLPTATYLAYADEQLPPQRYPWHGTDRAHRFAIDNNFLSLYDVHGDLSGVSLTSSRRPRATLREDYHYPLSNSPHLLSVDLELLKFLARSAIDVDILTDHDLDREGKNALVPYRMLMTGSHPEYWSSRMMSGLKDYLGSGGSLAYLGGNGFYWVVAFQDDLMELRRGKNDIWTGRPGESHLSFTGEPGGNWEDRGLNHPQALVGVTYVIMSFGRSRPYRRLEQSYSGEYAWLFEGVGSEAIGSEGRVLGAAAGYEIDAVLQSEETPDTLVRLAVADDFDDSFQVRPDLWIAGGEAERNSLRRADMTVYRHDGGGIVFSVSSVAWIGALPEAGQDNNVGRIMRNLLSRFS</sequence>
<dbReference type="Proteomes" id="UP000483035">
    <property type="component" value="Unassembled WGS sequence"/>
</dbReference>
<feature type="domain" description="N,N-dimethylformamidase beta subunit-like C-terminal" evidence="1">
    <location>
        <begin position="244"/>
        <end position="634"/>
    </location>
</feature>
<dbReference type="RefSeq" id="WP_163991890.1">
    <property type="nucleotide sequence ID" value="NZ_WUEY01000019.1"/>
</dbReference>
<evidence type="ECO:0000313" key="3">
    <source>
        <dbReference type="Proteomes" id="UP000483035"/>
    </source>
</evidence>
<reference evidence="2 3" key="1">
    <citation type="submission" date="2019-12" db="EMBL/GenBank/DDBJ databases">
        <title>Rhizobium genotypes associated with high levels of biological nitrogen fixation by grain legumes in a temperate-maritime cropping system.</title>
        <authorList>
            <person name="Maluk M."/>
            <person name="Francesc Ferrando Molina F."/>
            <person name="Lopez Del Egido L."/>
            <person name="Lafos M."/>
            <person name="Langarica-Fuentes A."/>
            <person name="Gebre Yohannes G."/>
            <person name="Young M.W."/>
            <person name="Martin P."/>
            <person name="Gantlett R."/>
            <person name="Kenicer G."/>
            <person name="Hawes C."/>
            <person name="Begg G.S."/>
            <person name="Quilliam R.S."/>
            <person name="Squire G.R."/>
            <person name="Poole P.S."/>
            <person name="Young P.W."/>
            <person name="Iannetta P.M."/>
            <person name="James E.K."/>
        </authorList>
    </citation>
    <scope>NUCLEOTIDE SEQUENCE [LARGE SCALE GENOMIC DNA]</scope>
    <source>
        <strain evidence="2 3">JHI1118</strain>
    </source>
</reference>
<evidence type="ECO:0000313" key="2">
    <source>
        <dbReference type="EMBL" id="NEI73503.1"/>
    </source>
</evidence>
<name>A0A6L9UC50_9HYPH</name>
<accession>A0A6L9UC50</accession>
<dbReference type="AlphaFoldDB" id="A0A6L9UC50"/>
<dbReference type="InterPro" id="IPR046540">
    <property type="entry name" value="DMFA2_C"/>
</dbReference>
<evidence type="ECO:0000259" key="1">
    <source>
        <dbReference type="Pfam" id="PF20254"/>
    </source>
</evidence>